<organism evidence="15 16">
    <name type="scientific">Mycena citricolor</name>
    <dbReference type="NCBI Taxonomy" id="2018698"/>
    <lineage>
        <taxon>Eukaryota</taxon>
        <taxon>Fungi</taxon>
        <taxon>Dikarya</taxon>
        <taxon>Basidiomycota</taxon>
        <taxon>Agaricomycotina</taxon>
        <taxon>Agaricomycetes</taxon>
        <taxon>Agaricomycetidae</taxon>
        <taxon>Agaricales</taxon>
        <taxon>Marasmiineae</taxon>
        <taxon>Mycenaceae</taxon>
        <taxon>Mycena</taxon>
    </lineage>
</organism>
<dbReference type="Pfam" id="PF00067">
    <property type="entry name" value="p450"/>
    <property type="match status" value="1"/>
</dbReference>
<feature type="binding site" description="axial binding residue" evidence="13">
    <location>
        <position position="422"/>
    </location>
    <ligand>
        <name>heme</name>
        <dbReference type="ChEBI" id="CHEBI:30413"/>
    </ligand>
    <ligandPart>
        <name>Fe</name>
        <dbReference type="ChEBI" id="CHEBI:18248"/>
    </ligandPart>
</feature>
<protein>
    <recommendedName>
        <fullName evidence="17">Cytochrome P450</fullName>
    </recommendedName>
</protein>
<comment type="pathway">
    <text evidence="3">Secondary metabolite biosynthesis; terpenoid biosynthesis.</text>
</comment>
<evidence type="ECO:0000313" key="15">
    <source>
        <dbReference type="EMBL" id="CAK5271729.1"/>
    </source>
</evidence>
<proteinExistence type="inferred from homology"/>
<evidence type="ECO:0000256" key="7">
    <source>
        <dbReference type="ARBA" id="ARBA00022723"/>
    </source>
</evidence>
<dbReference type="PANTHER" id="PTHR24305:SF166">
    <property type="entry name" value="CYTOCHROME P450 12A4, MITOCHONDRIAL-RELATED"/>
    <property type="match status" value="1"/>
</dbReference>
<keyword evidence="5 13" id="KW-0349">Heme</keyword>
<keyword evidence="12" id="KW-0472">Membrane</keyword>
<dbReference type="GO" id="GO:0016705">
    <property type="term" value="F:oxidoreductase activity, acting on paired donors, with incorporation or reduction of molecular oxygen"/>
    <property type="evidence" value="ECO:0007669"/>
    <property type="project" value="InterPro"/>
</dbReference>
<evidence type="ECO:0000256" key="13">
    <source>
        <dbReference type="PIRSR" id="PIRSR602401-1"/>
    </source>
</evidence>
<evidence type="ECO:0000256" key="8">
    <source>
        <dbReference type="ARBA" id="ARBA00022989"/>
    </source>
</evidence>
<reference evidence="15" key="1">
    <citation type="submission" date="2023-11" db="EMBL/GenBank/DDBJ databases">
        <authorList>
            <person name="De Vega J J."/>
            <person name="De Vega J J."/>
        </authorList>
    </citation>
    <scope>NUCLEOTIDE SEQUENCE</scope>
</reference>
<evidence type="ECO:0000256" key="6">
    <source>
        <dbReference type="ARBA" id="ARBA00022692"/>
    </source>
</evidence>
<evidence type="ECO:0000256" key="10">
    <source>
        <dbReference type="ARBA" id="ARBA00023004"/>
    </source>
</evidence>
<sequence length="484" mass="53486">MSLYNLTLVAAGLVALGVYLTSSVARRQMRDVDGLPRPPRESWLFGNLPQLFIPQNYGDHEFGWQAEYGDVYVIHGVLGQSRMMVSDPAALNHLLRNDDVHLAPMMLALGRSLFGRDNAMALRDASHRKLRAALNLGFAPAVVKGYLETFESVARGITTALELGDGQEGAEADRFGRAQFVAEAMAPYLPAPFLDWMFGLPLPMFAAIRRAYELARKIGDQAIQDLAQSEDSNERSFEHLYAKILAQNSKKALSPDELAMQTNLVLIAGQDTTANTLAFALAELARQPALQDALRGEIRKARLEPATDYDSLPLLNAVIKEALRLLPAEPIGDKIAHVDLTLPLSRPVTLCDGRVVDQLFVPKGQLVGLAFAGYQRGGTRWGPEPEAFNPYRWIEGKVGVSEPMATSPYAHLLAFSNGPHVCLGWRFAILEMQVILAELVPKFVFKIPDDPVLAMRFRFANTLMPCNDKGEKRAWLAVERVQDL</sequence>
<evidence type="ECO:0000256" key="4">
    <source>
        <dbReference type="ARBA" id="ARBA00010617"/>
    </source>
</evidence>
<dbReference type="InterPro" id="IPR002401">
    <property type="entry name" value="Cyt_P450_E_grp-I"/>
</dbReference>
<keyword evidence="9 14" id="KW-0560">Oxidoreductase</keyword>
<dbReference type="GO" id="GO:0020037">
    <property type="term" value="F:heme binding"/>
    <property type="evidence" value="ECO:0007669"/>
    <property type="project" value="InterPro"/>
</dbReference>
<comment type="cofactor">
    <cofactor evidence="1 13">
        <name>heme</name>
        <dbReference type="ChEBI" id="CHEBI:30413"/>
    </cofactor>
</comment>
<evidence type="ECO:0000256" key="3">
    <source>
        <dbReference type="ARBA" id="ARBA00004721"/>
    </source>
</evidence>
<dbReference type="SUPFAM" id="SSF48264">
    <property type="entry name" value="Cytochrome P450"/>
    <property type="match status" value="1"/>
</dbReference>
<evidence type="ECO:0000256" key="5">
    <source>
        <dbReference type="ARBA" id="ARBA00022617"/>
    </source>
</evidence>
<name>A0AAD2HBH8_9AGAR</name>
<dbReference type="GO" id="GO:0005506">
    <property type="term" value="F:iron ion binding"/>
    <property type="evidence" value="ECO:0007669"/>
    <property type="project" value="InterPro"/>
</dbReference>
<keyword evidence="11 14" id="KW-0503">Monooxygenase</keyword>
<keyword evidence="7 13" id="KW-0479">Metal-binding</keyword>
<dbReference type="Proteomes" id="UP001295794">
    <property type="component" value="Unassembled WGS sequence"/>
</dbReference>
<evidence type="ECO:0000256" key="12">
    <source>
        <dbReference type="ARBA" id="ARBA00023136"/>
    </source>
</evidence>
<evidence type="ECO:0000313" key="16">
    <source>
        <dbReference type="Proteomes" id="UP001295794"/>
    </source>
</evidence>
<dbReference type="AlphaFoldDB" id="A0AAD2HBH8"/>
<evidence type="ECO:0000256" key="1">
    <source>
        <dbReference type="ARBA" id="ARBA00001971"/>
    </source>
</evidence>
<dbReference type="PANTHER" id="PTHR24305">
    <property type="entry name" value="CYTOCHROME P450"/>
    <property type="match status" value="1"/>
</dbReference>
<accession>A0AAD2HBH8</accession>
<dbReference type="InterPro" id="IPR001128">
    <property type="entry name" value="Cyt_P450"/>
</dbReference>
<dbReference type="PRINTS" id="PR00385">
    <property type="entry name" value="P450"/>
</dbReference>
<dbReference type="InterPro" id="IPR036396">
    <property type="entry name" value="Cyt_P450_sf"/>
</dbReference>
<gene>
    <name evidence="15" type="ORF">MYCIT1_LOCUS16997</name>
</gene>
<evidence type="ECO:0000256" key="14">
    <source>
        <dbReference type="RuleBase" id="RU000461"/>
    </source>
</evidence>
<dbReference type="PRINTS" id="PR00463">
    <property type="entry name" value="EP450I"/>
</dbReference>
<dbReference type="GO" id="GO:0004497">
    <property type="term" value="F:monooxygenase activity"/>
    <property type="evidence" value="ECO:0007669"/>
    <property type="project" value="UniProtKB-KW"/>
</dbReference>
<dbReference type="InterPro" id="IPR050121">
    <property type="entry name" value="Cytochrome_P450_monoxygenase"/>
</dbReference>
<keyword evidence="6" id="KW-0812">Transmembrane</keyword>
<comment type="caution">
    <text evidence="15">The sequence shown here is derived from an EMBL/GenBank/DDBJ whole genome shotgun (WGS) entry which is preliminary data.</text>
</comment>
<keyword evidence="10 13" id="KW-0408">Iron</keyword>
<evidence type="ECO:0000256" key="11">
    <source>
        <dbReference type="ARBA" id="ARBA00023033"/>
    </source>
</evidence>
<dbReference type="PROSITE" id="PS00086">
    <property type="entry name" value="CYTOCHROME_P450"/>
    <property type="match status" value="1"/>
</dbReference>
<evidence type="ECO:0000256" key="9">
    <source>
        <dbReference type="ARBA" id="ARBA00023002"/>
    </source>
</evidence>
<dbReference type="EMBL" id="CAVNYO010000174">
    <property type="protein sequence ID" value="CAK5271729.1"/>
    <property type="molecule type" value="Genomic_DNA"/>
</dbReference>
<keyword evidence="16" id="KW-1185">Reference proteome</keyword>
<evidence type="ECO:0008006" key="17">
    <source>
        <dbReference type="Google" id="ProtNLM"/>
    </source>
</evidence>
<dbReference type="Gene3D" id="1.10.630.10">
    <property type="entry name" value="Cytochrome P450"/>
    <property type="match status" value="1"/>
</dbReference>
<dbReference type="InterPro" id="IPR017972">
    <property type="entry name" value="Cyt_P450_CS"/>
</dbReference>
<dbReference type="GO" id="GO:0016020">
    <property type="term" value="C:membrane"/>
    <property type="evidence" value="ECO:0007669"/>
    <property type="project" value="UniProtKB-SubCell"/>
</dbReference>
<evidence type="ECO:0000256" key="2">
    <source>
        <dbReference type="ARBA" id="ARBA00004370"/>
    </source>
</evidence>
<comment type="subcellular location">
    <subcellularLocation>
        <location evidence="2">Membrane</location>
    </subcellularLocation>
</comment>
<comment type="similarity">
    <text evidence="4 14">Belongs to the cytochrome P450 family.</text>
</comment>
<keyword evidence="8" id="KW-1133">Transmembrane helix</keyword>